<dbReference type="Proteomes" id="UP001261624">
    <property type="component" value="Unassembled WGS sequence"/>
</dbReference>
<dbReference type="RefSeq" id="WP_311680878.1">
    <property type="nucleotide sequence ID" value="NZ_JAVRHM010000002.1"/>
</dbReference>
<proteinExistence type="predicted"/>
<evidence type="ECO:0000313" key="2">
    <source>
        <dbReference type="Proteomes" id="UP001261624"/>
    </source>
</evidence>
<gene>
    <name evidence="1" type="ORF">RM549_03045</name>
</gene>
<organism evidence="1 2">
    <name type="scientific">Autumnicola patrickiae</name>
    <dbReference type="NCBI Taxonomy" id="3075591"/>
    <lineage>
        <taxon>Bacteria</taxon>
        <taxon>Pseudomonadati</taxon>
        <taxon>Bacteroidota</taxon>
        <taxon>Flavobacteriia</taxon>
        <taxon>Flavobacteriales</taxon>
        <taxon>Flavobacteriaceae</taxon>
        <taxon>Autumnicola</taxon>
    </lineage>
</organism>
<reference evidence="1 2" key="1">
    <citation type="submission" date="2023-09" db="EMBL/GenBank/DDBJ databases">
        <authorList>
            <person name="Rey-Velasco X."/>
        </authorList>
    </citation>
    <scope>NUCLEOTIDE SEQUENCE [LARGE SCALE GENOMIC DNA]</scope>
    <source>
        <strain evidence="1 2">F188</strain>
    </source>
</reference>
<accession>A0ABU3DYG6</accession>
<sequence length="165" mass="19278">MEDTFLKLVEDKKLHYGKNLRELIPLITRVQGKVNLDDTKVFGKHIHAFSWAFFTGYFYERTEIPEKWEHTDTFSIGTFLRDGAEDVAYTMLMIGLNETKINDIEKDLTSQNGIREILNNISKFAEGGAKYILEKREGDDPVSKTYLNNIEHFFDEIHQRLAQKE</sequence>
<protein>
    <submittedName>
        <fullName evidence="1">Uncharacterized protein</fullName>
    </submittedName>
</protein>
<keyword evidence="2" id="KW-1185">Reference proteome</keyword>
<evidence type="ECO:0000313" key="1">
    <source>
        <dbReference type="EMBL" id="MDT0688742.1"/>
    </source>
</evidence>
<comment type="caution">
    <text evidence="1">The sequence shown here is derived from an EMBL/GenBank/DDBJ whole genome shotgun (WGS) entry which is preliminary data.</text>
</comment>
<dbReference type="EMBL" id="JAVRHM010000002">
    <property type="protein sequence ID" value="MDT0688742.1"/>
    <property type="molecule type" value="Genomic_DNA"/>
</dbReference>
<name>A0ABU3DYG6_9FLAO</name>